<dbReference type="OrthoDB" id="1524823at2"/>
<evidence type="ECO:0000313" key="2">
    <source>
        <dbReference type="EMBL" id="PUB17329.1"/>
    </source>
</evidence>
<keyword evidence="3" id="KW-1185">Reference proteome</keyword>
<accession>A0A2T6KM88</accession>
<keyword evidence="1" id="KW-0472">Membrane</keyword>
<feature type="transmembrane region" description="Helical" evidence="1">
    <location>
        <begin position="6"/>
        <end position="29"/>
    </location>
</feature>
<evidence type="ECO:0000313" key="3">
    <source>
        <dbReference type="Proteomes" id="UP000244523"/>
    </source>
</evidence>
<sequence>MDMMAYMVYFVCVVILGVIGFQVALIVGAPWGRLTQGGQVDGALPLSGRIIAALSIAILAAIALALLSADGYWPYWPRWTAWPAVAVIFVSTVLNWITPSVAERKLWGPIMTVILCLTIAIVWL</sequence>
<evidence type="ECO:0000256" key="1">
    <source>
        <dbReference type="SAM" id="Phobius"/>
    </source>
</evidence>
<feature type="transmembrane region" description="Helical" evidence="1">
    <location>
        <begin position="79"/>
        <end position="97"/>
    </location>
</feature>
<feature type="transmembrane region" description="Helical" evidence="1">
    <location>
        <begin position="106"/>
        <end position="123"/>
    </location>
</feature>
<dbReference type="RefSeq" id="WP_108385469.1">
    <property type="nucleotide sequence ID" value="NZ_QBUD01000002.1"/>
</dbReference>
<feature type="transmembrane region" description="Helical" evidence="1">
    <location>
        <begin position="50"/>
        <end position="73"/>
    </location>
</feature>
<dbReference type="EMBL" id="QBUD01000002">
    <property type="protein sequence ID" value="PUB17329.1"/>
    <property type="molecule type" value="Genomic_DNA"/>
</dbReference>
<keyword evidence="1" id="KW-1133">Transmembrane helix</keyword>
<dbReference type="AlphaFoldDB" id="A0A2T6KM88"/>
<evidence type="ECO:0008006" key="4">
    <source>
        <dbReference type="Google" id="ProtNLM"/>
    </source>
</evidence>
<reference evidence="2 3" key="1">
    <citation type="submission" date="2018-04" db="EMBL/GenBank/DDBJ databases">
        <title>Genomic Encyclopedia of Archaeal and Bacterial Type Strains, Phase II (KMG-II): from individual species to whole genera.</title>
        <authorList>
            <person name="Goeker M."/>
        </authorList>
    </citation>
    <scope>NUCLEOTIDE SEQUENCE [LARGE SCALE GENOMIC DNA]</scope>
    <source>
        <strain evidence="2 3">DSM 29955</strain>
    </source>
</reference>
<comment type="caution">
    <text evidence="2">The sequence shown here is derived from an EMBL/GenBank/DDBJ whole genome shotgun (WGS) entry which is preliminary data.</text>
</comment>
<dbReference type="Proteomes" id="UP000244523">
    <property type="component" value="Unassembled WGS sequence"/>
</dbReference>
<organism evidence="2 3">
    <name type="scientific">Yoonia sediminilitoris</name>
    <dbReference type="NCBI Taxonomy" id="1286148"/>
    <lineage>
        <taxon>Bacteria</taxon>
        <taxon>Pseudomonadati</taxon>
        <taxon>Pseudomonadota</taxon>
        <taxon>Alphaproteobacteria</taxon>
        <taxon>Rhodobacterales</taxon>
        <taxon>Paracoccaceae</taxon>
        <taxon>Yoonia</taxon>
    </lineage>
</organism>
<protein>
    <recommendedName>
        <fullName evidence="4">Small integral membrane protein</fullName>
    </recommendedName>
</protein>
<gene>
    <name evidence="2" type="ORF">C8N45_102341</name>
</gene>
<proteinExistence type="predicted"/>
<name>A0A2T6KM88_9RHOB</name>
<keyword evidence="1" id="KW-0812">Transmembrane</keyword>